<protein>
    <recommendedName>
        <fullName evidence="4">F-box domain-containing protein</fullName>
    </recommendedName>
</protein>
<evidence type="ECO:0008006" key="4">
    <source>
        <dbReference type="Google" id="ProtNLM"/>
    </source>
</evidence>
<gene>
    <name evidence="2" type="ORF">NA56DRAFT_666099</name>
</gene>
<sequence>MAPKKNHNNKKKQKKKRFGVKRQASDNSPIVPQPDSPLLRLPGELREQIYDFLFLSTRVTFGERSTGRIGRKTLKPASHSLALLRVCRQIYKEGKSFWLGRVLFNFENVESLLDKLSQLSLATLSQIRHIRTRGHTLMLTPPDSDDDVYYRLAWALKLLPGLQLETLTVLGQSDGLLDYEILGGLIEHGEGWRELRYITRDSTMLGFKKHDIFMANPYWRRPQPTTWNTILLTRDGGDPKSTVTIYRSTQSKSPGTVMNTATRQIVDQIPPSNLETFGIEEDPQFVRQGEKEKELLVVVKRSPDAEILQHDVAPFTAYDIRQWAEGMTWQEIRKVAIDRLYDQDEDDDFGFEDEDVKNIEVDKYNNVDDYDWDDTVSFSFSKFCFRHARKNLRNISETTIRRLRRADKSIPDRPRSPPRFAEADTLATTIDVPSQESFRESILLWKNCLAGSRKISDSVVFTMQLMLVKLKLLDSF</sequence>
<dbReference type="AlphaFoldDB" id="A0A2J6PFN7"/>
<proteinExistence type="predicted"/>
<accession>A0A2J6PFN7</accession>
<evidence type="ECO:0000313" key="2">
    <source>
        <dbReference type="EMBL" id="PMD12824.1"/>
    </source>
</evidence>
<organism evidence="2 3">
    <name type="scientific">Hyaloscypha hepaticicola</name>
    <dbReference type="NCBI Taxonomy" id="2082293"/>
    <lineage>
        <taxon>Eukaryota</taxon>
        <taxon>Fungi</taxon>
        <taxon>Dikarya</taxon>
        <taxon>Ascomycota</taxon>
        <taxon>Pezizomycotina</taxon>
        <taxon>Leotiomycetes</taxon>
        <taxon>Helotiales</taxon>
        <taxon>Hyaloscyphaceae</taxon>
        <taxon>Hyaloscypha</taxon>
    </lineage>
</organism>
<feature type="region of interest" description="Disordered" evidence="1">
    <location>
        <begin position="1"/>
        <end position="37"/>
    </location>
</feature>
<evidence type="ECO:0000256" key="1">
    <source>
        <dbReference type="SAM" id="MobiDB-lite"/>
    </source>
</evidence>
<reference evidence="2 3" key="1">
    <citation type="submission" date="2016-05" db="EMBL/GenBank/DDBJ databases">
        <title>A degradative enzymes factory behind the ericoid mycorrhizal symbiosis.</title>
        <authorList>
            <consortium name="DOE Joint Genome Institute"/>
            <person name="Martino E."/>
            <person name="Morin E."/>
            <person name="Grelet G."/>
            <person name="Kuo A."/>
            <person name="Kohler A."/>
            <person name="Daghino S."/>
            <person name="Barry K."/>
            <person name="Choi C."/>
            <person name="Cichocki N."/>
            <person name="Clum A."/>
            <person name="Copeland A."/>
            <person name="Hainaut M."/>
            <person name="Haridas S."/>
            <person name="Labutti K."/>
            <person name="Lindquist E."/>
            <person name="Lipzen A."/>
            <person name="Khouja H.-R."/>
            <person name="Murat C."/>
            <person name="Ohm R."/>
            <person name="Olson A."/>
            <person name="Spatafora J."/>
            <person name="Veneault-Fourrey C."/>
            <person name="Henrissat B."/>
            <person name="Grigoriev I."/>
            <person name="Martin F."/>
            <person name="Perotto S."/>
        </authorList>
    </citation>
    <scope>NUCLEOTIDE SEQUENCE [LARGE SCALE GENOMIC DNA]</scope>
    <source>
        <strain evidence="2 3">UAMH 7357</strain>
    </source>
</reference>
<dbReference type="OrthoDB" id="72726at2759"/>
<dbReference type="Proteomes" id="UP000235672">
    <property type="component" value="Unassembled WGS sequence"/>
</dbReference>
<feature type="compositionally biased region" description="Basic residues" evidence="1">
    <location>
        <begin position="1"/>
        <end position="20"/>
    </location>
</feature>
<dbReference type="EMBL" id="KZ613542">
    <property type="protein sequence ID" value="PMD12824.1"/>
    <property type="molecule type" value="Genomic_DNA"/>
</dbReference>
<dbReference type="PANTHER" id="PTHR38790">
    <property type="entry name" value="2EXR DOMAIN-CONTAINING PROTEIN-RELATED"/>
    <property type="match status" value="1"/>
</dbReference>
<keyword evidence="3" id="KW-1185">Reference proteome</keyword>
<name>A0A2J6PFN7_9HELO</name>
<evidence type="ECO:0000313" key="3">
    <source>
        <dbReference type="Proteomes" id="UP000235672"/>
    </source>
</evidence>